<dbReference type="Proteomes" id="UP000203464">
    <property type="component" value="Unassembled WGS sequence"/>
</dbReference>
<evidence type="ECO:0000256" key="2">
    <source>
        <dbReference type="ARBA" id="ARBA00008163"/>
    </source>
</evidence>
<protein>
    <submittedName>
        <fullName evidence="9">Outer membrane protein transport protein (OMPP1/FadL/TodX)</fullName>
    </submittedName>
</protein>
<evidence type="ECO:0000256" key="4">
    <source>
        <dbReference type="ARBA" id="ARBA00022692"/>
    </source>
</evidence>
<evidence type="ECO:0000256" key="1">
    <source>
        <dbReference type="ARBA" id="ARBA00004571"/>
    </source>
</evidence>
<comment type="similarity">
    <text evidence="2">Belongs to the OmpP1/FadL family.</text>
</comment>
<keyword evidence="7" id="KW-0998">Cell outer membrane</keyword>
<organism evidence="9 10">
    <name type="scientific">Octadecabacter ascidiaceicola</name>
    <dbReference type="NCBI Taxonomy" id="1655543"/>
    <lineage>
        <taxon>Bacteria</taxon>
        <taxon>Pseudomonadati</taxon>
        <taxon>Pseudomonadota</taxon>
        <taxon>Alphaproteobacteria</taxon>
        <taxon>Rhodobacterales</taxon>
        <taxon>Roseobacteraceae</taxon>
        <taxon>Octadecabacter</taxon>
    </lineage>
</organism>
<feature type="chain" id="PRO_5012489318" evidence="8">
    <location>
        <begin position="21"/>
        <end position="355"/>
    </location>
</feature>
<dbReference type="AlphaFoldDB" id="A0A238JLL8"/>
<dbReference type="PANTHER" id="PTHR35093:SF8">
    <property type="entry name" value="OUTER MEMBRANE PROTEIN NMB0088-RELATED"/>
    <property type="match status" value="1"/>
</dbReference>
<dbReference type="Gene3D" id="2.40.160.60">
    <property type="entry name" value="Outer membrane protein transport protein (OMPP1/FadL/TodX)"/>
    <property type="match status" value="1"/>
</dbReference>
<dbReference type="SUPFAM" id="SSF56935">
    <property type="entry name" value="Porins"/>
    <property type="match status" value="1"/>
</dbReference>
<keyword evidence="3" id="KW-1134">Transmembrane beta strand</keyword>
<proteinExistence type="inferred from homology"/>
<dbReference type="EMBL" id="FXYD01000001">
    <property type="protein sequence ID" value="SMX31303.1"/>
    <property type="molecule type" value="Genomic_DNA"/>
</dbReference>
<dbReference type="GO" id="GO:0015483">
    <property type="term" value="F:long-chain fatty acid transporting porin activity"/>
    <property type="evidence" value="ECO:0007669"/>
    <property type="project" value="TreeGrafter"/>
</dbReference>
<comment type="subcellular location">
    <subcellularLocation>
        <location evidence="1">Cell outer membrane</location>
        <topology evidence="1">Multi-pass membrane protein</topology>
    </subcellularLocation>
</comment>
<evidence type="ECO:0000256" key="8">
    <source>
        <dbReference type="SAM" id="SignalP"/>
    </source>
</evidence>
<accession>A0A238JLL8</accession>
<evidence type="ECO:0000313" key="9">
    <source>
        <dbReference type="EMBL" id="SMX31303.1"/>
    </source>
</evidence>
<evidence type="ECO:0000256" key="3">
    <source>
        <dbReference type="ARBA" id="ARBA00022452"/>
    </source>
</evidence>
<dbReference type="RefSeq" id="WP_179214743.1">
    <property type="nucleotide sequence ID" value="NZ_FXYD01000001.1"/>
</dbReference>
<dbReference type="Pfam" id="PF03349">
    <property type="entry name" value="Toluene_X"/>
    <property type="match status" value="1"/>
</dbReference>
<sequence length="355" mass="37328">MKKFMTAGAALLMTTSIATAGGLDRSGQGIGVIFEDGDYAELSFGSVSPDVSGVGIGGTTGNVTPNYMQLGMAYKTQLSDQASLAIIYDQPFGAQVDYDTGSTYILTTTSAKVESDGVTVLGRYEINPNFSFHGGLRYVQVEGTYNRAAIPGIVPAYQSDYSSDSGIGYVIGGAYEREDIALRLAVTYSSEIDLELGSSGFGSTALTTTIPESVNVDFQTGIAADTLLFGSVRYVAWDGFKLIDDSPLTPTPIVEYDDDVYTYTLGVGRRITDQLSASFAIGYENSTGETTGNLGPTDGFISYQIGAKYTMDNGVAISGGVRYVDIGDAVTDPPVGGAFNDNDAIALGLKIGYSF</sequence>
<evidence type="ECO:0000256" key="5">
    <source>
        <dbReference type="ARBA" id="ARBA00022729"/>
    </source>
</evidence>
<evidence type="ECO:0000256" key="6">
    <source>
        <dbReference type="ARBA" id="ARBA00023136"/>
    </source>
</evidence>
<feature type="signal peptide" evidence="8">
    <location>
        <begin position="1"/>
        <end position="20"/>
    </location>
</feature>
<evidence type="ECO:0000313" key="10">
    <source>
        <dbReference type="Proteomes" id="UP000203464"/>
    </source>
</evidence>
<reference evidence="10" key="1">
    <citation type="submission" date="2017-05" db="EMBL/GenBank/DDBJ databases">
        <authorList>
            <person name="Rodrigo-Torres L."/>
            <person name="Arahal R. D."/>
            <person name="Lucena T."/>
        </authorList>
    </citation>
    <scope>NUCLEOTIDE SEQUENCE [LARGE SCALE GENOMIC DNA]</scope>
    <source>
        <strain evidence="10">CECT 8868</strain>
    </source>
</reference>
<dbReference type="GO" id="GO:0009279">
    <property type="term" value="C:cell outer membrane"/>
    <property type="evidence" value="ECO:0007669"/>
    <property type="project" value="UniProtKB-SubCell"/>
</dbReference>
<keyword evidence="4" id="KW-0812">Transmembrane</keyword>
<gene>
    <name evidence="9" type="ORF">OCA8868_00292</name>
</gene>
<name>A0A238JLL8_9RHOB</name>
<evidence type="ECO:0000256" key="7">
    <source>
        <dbReference type="ARBA" id="ARBA00023237"/>
    </source>
</evidence>
<keyword evidence="6" id="KW-0472">Membrane</keyword>
<dbReference type="PANTHER" id="PTHR35093">
    <property type="entry name" value="OUTER MEMBRANE PROTEIN NMB0088-RELATED"/>
    <property type="match status" value="1"/>
</dbReference>
<keyword evidence="10" id="KW-1185">Reference proteome</keyword>
<dbReference type="InterPro" id="IPR005017">
    <property type="entry name" value="OMPP1/FadL/TodX"/>
</dbReference>
<keyword evidence="5 8" id="KW-0732">Signal</keyword>